<gene>
    <name evidence="6" type="ORF">A2531_04210</name>
</gene>
<dbReference type="InterPro" id="IPR013785">
    <property type="entry name" value="Aldolase_TIM"/>
</dbReference>
<dbReference type="InterPro" id="IPR058240">
    <property type="entry name" value="rSAM_sf"/>
</dbReference>
<dbReference type="Gene3D" id="3.20.20.70">
    <property type="entry name" value="Aldolase class I"/>
    <property type="match status" value="1"/>
</dbReference>
<evidence type="ECO:0000259" key="5">
    <source>
        <dbReference type="PROSITE" id="PS51918"/>
    </source>
</evidence>
<evidence type="ECO:0000313" key="6">
    <source>
        <dbReference type="EMBL" id="OGF40937.1"/>
    </source>
</evidence>
<dbReference type="SUPFAM" id="SSF102114">
    <property type="entry name" value="Radical SAM enzymes"/>
    <property type="match status" value="1"/>
</dbReference>
<dbReference type="GO" id="GO:0003824">
    <property type="term" value="F:catalytic activity"/>
    <property type="evidence" value="ECO:0007669"/>
    <property type="project" value="InterPro"/>
</dbReference>
<dbReference type="PROSITE" id="PS51918">
    <property type="entry name" value="RADICAL_SAM"/>
    <property type="match status" value="1"/>
</dbReference>
<organism evidence="6 7">
    <name type="scientific">Candidatus Falkowbacteria bacterium RIFOXYD2_FULL_34_120</name>
    <dbReference type="NCBI Taxonomy" id="1798007"/>
    <lineage>
        <taxon>Bacteria</taxon>
        <taxon>Candidatus Falkowiibacteriota</taxon>
    </lineage>
</organism>
<evidence type="ECO:0000256" key="3">
    <source>
        <dbReference type="ARBA" id="ARBA00023004"/>
    </source>
</evidence>
<dbReference type="EMBL" id="MFGO01000018">
    <property type="protein sequence ID" value="OGF40937.1"/>
    <property type="molecule type" value="Genomic_DNA"/>
</dbReference>
<protein>
    <recommendedName>
        <fullName evidence="5">Radical SAM core domain-containing protein</fullName>
    </recommendedName>
</protein>
<dbReference type="Proteomes" id="UP000177579">
    <property type="component" value="Unassembled WGS sequence"/>
</dbReference>
<dbReference type="InterPro" id="IPR050377">
    <property type="entry name" value="Radical_SAM_PqqE_MftC-like"/>
</dbReference>
<dbReference type="GO" id="GO:0046872">
    <property type="term" value="F:metal ion binding"/>
    <property type="evidence" value="ECO:0007669"/>
    <property type="project" value="UniProtKB-KW"/>
</dbReference>
<dbReference type="Pfam" id="PF04055">
    <property type="entry name" value="Radical_SAM"/>
    <property type="match status" value="1"/>
</dbReference>
<comment type="caution">
    <text evidence="6">The sequence shown here is derived from an EMBL/GenBank/DDBJ whole genome shotgun (WGS) entry which is preliminary data.</text>
</comment>
<dbReference type="PANTHER" id="PTHR11228">
    <property type="entry name" value="RADICAL SAM DOMAIN PROTEIN"/>
    <property type="match status" value="1"/>
</dbReference>
<dbReference type="SFLD" id="SFLDS00029">
    <property type="entry name" value="Radical_SAM"/>
    <property type="match status" value="1"/>
</dbReference>
<evidence type="ECO:0000256" key="4">
    <source>
        <dbReference type="ARBA" id="ARBA00023014"/>
    </source>
</evidence>
<dbReference type="InterPro" id="IPR007197">
    <property type="entry name" value="rSAM"/>
</dbReference>
<keyword evidence="3" id="KW-0408">Iron</keyword>
<proteinExistence type="predicted"/>
<name>A0A1F5TQ20_9BACT</name>
<evidence type="ECO:0000256" key="2">
    <source>
        <dbReference type="ARBA" id="ARBA00022723"/>
    </source>
</evidence>
<feature type="domain" description="Radical SAM core" evidence="5">
    <location>
        <begin position="5"/>
        <end position="223"/>
    </location>
</feature>
<keyword evidence="2" id="KW-0479">Metal-binding</keyword>
<dbReference type="InterPro" id="IPR006638">
    <property type="entry name" value="Elp3/MiaA/NifB-like_rSAM"/>
</dbReference>
<dbReference type="SMART" id="SM00729">
    <property type="entry name" value="Elp3"/>
    <property type="match status" value="1"/>
</dbReference>
<dbReference type="SFLD" id="SFLDG01067">
    <property type="entry name" value="SPASM/twitch_domain_containing"/>
    <property type="match status" value="1"/>
</dbReference>
<keyword evidence="1" id="KW-0949">S-adenosyl-L-methionine</keyword>
<sequence>MGNKNNNKKNLLVLTGFRCNNNCIVCSIADCENDYQDRSYNDITKDLKRGFKNGCDSVEFTGGEPTIRADIIKLVKEANDLGYKTISLSTNGRFFAYDDFCEKIINTGLNKVTFSLLGPNKETHDAITRTPGSFGQILTGIKNVQRYKNVHVNISTVISRLNYGDLLNFGNFILSIGVKNWYLLDLIPDGGAKIYYSHLVVRLKDLYNKLNGLIEISDQFNEFGFFDFPFCLFSPEIKSQKNIIFVNTKMRDDTIHQVGYDPKRIIKNNKGKYFDTYRVNIDICRQCQYHKECGGIWKEYLNLFGDDEIRYFVKSL</sequence>
<dbReference type="PANTHER" id="PTHR11228:SF7">
    <property type="entry name" value="PQQA PEPTIDE CYCLASE"/>
    <property type="match status" value="1"/>
</dbReference>
<reference evidence="6 7" key="1">
    <citation type="journal article" date="2016" name="Nat. Commun.">
        <title>Thousands of microbial genomes shed light on interconnected biogeochemical processes in an aquifer system.</title>
        <authorList>
            <person name="Anantharaman K."/>
            <person name="Brown C.T."/>
            <person name="Hug L.A."/>
            <person name="Sharon I."/>
            <person name="Castelle C.J."/>
            <person name="Probst A.J."/>
            <person name="Thomas B.C."/>
            <person name="Singh A."/>
            <person name="Wilkins M.J."/>
            <person name="Karaoz U."/>
            <person name="Brodie E.L."/>
            <person name="Williams K.H."/>
            <person name="Hubbard S.S."/>
            <person name="Banfield J.F."/>
        </authorList>
    </citation>
    <scope>NUCLEOTIDE SEQUENCE [LARGE SCALE GENOMIC DNA]</scope>
</reference>
<evidence type="ECO:0000256" key="1">
    <source>
        <dbReference type="ARBA" id="ARBA00022691"/>
    </source>
</evidence>
<dbReference type="GO" id="GO:0051536">
    <property type="term" value="F:iron-sulfur cluster binding"/>
    <property type="evidence" value="ECO:0007669"/>
    <property type="project" value="UniProtKB-KW"/>
</dbReference>
<dbReference type="AlphaFoldDB" id="A0A1F5TQ20"/>
<dbReference type="CDD" id="cd01335">
    <property type="entry name" value="Radical_SAM"/>
    <property type="match status" value="1"/>
</dbReference>
<accession>A0A1F5TQ20</accession>
<evidence type="ECO:0000313" key="7">
    <source>
        <dbReference type="Proteomes" id="UP000177579"/>
    </source>
</evidence>
<keyword evidence="4" id="KW-0411">Iron-sulfur</keyword>